<dbReference type="AlphaFoldDB" id="A0A1I2R7A5"/>
<dbReference type="STRING" id="582675.SAMN05192565_102122"/>
<evidence type="ECO:0000256" key="1">
    <source>
        <dbReference type="SAM" id="MobiDB-lite"/>
    </source>
</evidence>
<gene>
    <name evidence="3" type="ORF">SAMN05192565_102122</name>
</gene>
<evidence type="ECO:0000313" key="3">
    <source>
        <dbReference type="EMBL" id="SFG36368.1"/>
    </source>
</evidence>
<dbReference type="Proteomes" id="UP000199229">
    <property type="component" value="Unassembled WGS sequence"/>
</dbReference>
<name>A0A1I2R7A5_9HYPH</name>
<protein>
    <recommendedName>
        <fullName evidence="5">Translation initiation factor IF-2</fullName>
    </recommendedName>
</protein>
<feature type="signal peptide" evidence="2">
    <location>
        <begin position="1"/>
        <end position="19"/>
    </location>
</feature>
<evidence type="ECO:0000313" key="4">
    <source>
        <dbReference type="Proteomes" id="UP000199229"/>
    </source>
</evidence>
<keyword evidence="2" id="KW-0732">Signal</keyword>
<feature type="region of interest" description="Disordered" evidence="1">
    <location>
        <begin position="34"/>
        <end position="60"/>
    </location>
</feature>
<feature type="compositionally biased region" description="Gly residues" evidence="1">
    <location>
        <begin position="87"/>
        <end position="97"/>
    </location>
</feature>
<accession>A0A1I2R7A5</accession>
<dbReference type="RefSeq" id="WP_244528537.1">
    <property type="nucleotide sequence ID" value="NZ_FOPM01000002.1"/>
</dbReference>
<sequence length="149" mass="14854">MRRSLLAFLALSASSTLWAAPALADPLTNDPSGCGGDAYSSAEVVEGRRPRRGPITAMPDSMCADLAPSIRPPGVDLYVAPGLPGPYGSGGGYGPGPGYGPPGPGYGPGPGYDPRGGYDAGGPGPGGLGDGGVYAPYGERLPPRLRRGD</sequence>
<reference evidence="4" key="1">
    <citation type="submission" date="2016-10" db="EMBL/GenBank/DDBJ databases">
        <authorList>
            <person name="Varghese N."/>
            <person name="Submissions S."/>
        </authorList>
    </citation>
    <scope>NUCLEOTIDE SEQUENCE [LARGE SCALE GENOMIC DNA]</scope>
    <source>
        <strain evidence="4">Gh-105</strain>
    </source>
</reference>
<feature type="region of interest" description="Disordered" evidence="1">
    <location>
        <begin position="87"/>
        <end position="149"/>
    </location>
</feature>
<feature type="chain" id="PRO_5011784675" description="Translation initiation factor IF-2" evidence="2">
    <location>
        <begin position="20"/>
        <end position="149"/>
    </location>
</feature>
<dbReference type="EMBL" id="FOPM01000002">
    <property type="protein sequence ID" value="SFG36368.1"/>
    <property type="molecule type" value="Genomic_DNA"/>
</dbReference>
<feature type="compositionally biased region" description="Gly residues" evidence="1">
    <location>
        <begin position="118"/>
        <end position="132"/>
    </location>
</feature>
<evidence type="ECO:0008006" key="5">
    <source>
        <dbReference type="Google" id="ProtNLM"/>
    </source>
</evidence>
<proteinExistence type="predicted"/>
<feature type="compositionally biased region" description="Pro residues" evidence="1">
    <location>
        <begin position="98"/>
        <end position="107"/>
    </location>
</feature>
<evidence type="ECO:0000256" key="2">
    <source>
        <dbReference type="SAM" id="SignalP"/>
    </source>
</evidence>
<organism evidence="3 4">
    <name type="scientific">Methylobacterium gossipiicola</name>
    <dbReference type="NCBI Taxonomy" id="582675"/>
    <lineage>
        <taxon>Bacteria</taxon>
        <taxon>Pseudomonadati</taxon>
        <taxon>Pseudomonadota</taxon>
        <taxon>Alphaproteobacteria</taxon>
        <taxon>Hyphomicrobiales</taxon>
        <taxon>Methylobacteriaceae</taxon>
        <taxon>Methylobacterium</taxon>
    </lineage>
</organism>
<keyword evidence="4" id="KW-1185">Reference proteome</keyword>